<evidence type="ECO:0000313" key="3">
    <source>
        <dbReference type="Proteomes" id="UP001165430"/>
    </source>
</evidence>
<gene>
    <name evidence="2" type="ORF">MM213_03330</name>
</gene>
<dbReference type="Proteomes" id="UP001165430">
    <property type="component" value="Unassembled WGS sequence"/>
</dbReference>
<name>A0ABS9V7X1_9BACT</name>
<dbReference type="EMBL" id="JAKZGO010000002">
    <property type="protein sequence ID" value="MCH7412504.1"/>
    <property type="molecule type" value="Genomic_DNA"/>
</dbReference>
<dbReference type="Gene3D" id="2.60.120.260">
    <property type="entry name" value="Galactose-binding domain-like"/>
    <property type="match status" value="1"/>
</dbReference>
<dbReference type="InterPro" id="IPR018513">
    <property type="entry name" value="Cell_synthase_bac"/>
</dbReference>
<accession>A0ABS9V7X1</accession>
<keyword evidence="1" id="KW-0472">Membrane</keyword>
<protein>
    <submittedName>
        <fullName evidence="2">Cellulose biosynthesis cyclic di-GMP-binding regulatory protein BcsB</fullName>
    </submittedName>
</protein>
<comment type="caution">
    <text evidence="2">The sequence shown here is derived from an EMBL/GenBank/DDBJ whole genome shotgun (WGS) entry which is preliminary data.</text>
</comment>
<dbReference type="Pfam" id="PF03170">
    <property type="entry name" value="BcsB"/>
    <property type="match status" value="1"/>
</dbReference>
<sequence>MKKLYTVTVIKSILLVFFALYGNQVLGDTQGFNDFGYPKQTMALGPKNSSIFFFKQRNDLQHEGSFVHIELVGSKALDKDKSKILFFINDLPVLSSSLDVLNDTLKVDLPLRTEDFESGYLKLEIKSDLFKSNDECRDFSDPDYWLKITSRSHLYTNLLSQFSIDKKTKTLDELIPDMEKLVIPRTSDLKLSQFASYLHFLYMNRFGVDLAVSYLDEISLDSLDRALIVGVWDKLPNDLRQDVQVMNGQGDLKILNKEVTDSLTNFQYYTSNIVLTSRDFDGIEKVVQFLFDKDLLKSTFSEHLKVNQSLTTEVDFKYILKPEFLLEELGLQEEMIYGSCRIVKNIQLPRFLTNNDLKLLSFQLKVNHKPVRKGEEGYINIYLNNSLLQTYAMDESGIVDKLIRVKSKPIRAGSYFSVEYVYLSEGKCCGETGSEFFAQIDPRESKIKIESTKNLQPIFSAFPENFSGNRVQVLTDIQITKNEIPAMSNLINQINIQSNLQDMVYLPEFLSLNDSSFQNTNRSNIILITHQPQKYNVLFEDNQFIKFYKDSISYQSDELETFFTVNYNKDLTYAQIFKRSQKMILMIAHLSDDSRSLFNVIKGIHDPYLTNSGNVLLANDQHYYFFDLRDKVSSDQKSEKKEIFESFWDQYKLFIIIMLLALIVVLLTYIFRKSELAKTQIEDARK</sequence>
<organism evidence="2 3">
    <name type="scientific">Belliella alkalica</name>
    <dbReference type="NCBI Taxonomy" id="1730871"/>
    <lineage>
        <taxon>Bacteria</taxon>
        <taxon>Pseudomonadati</taxon>
        <taxon>Bacteroidota</taxon>
        <taxon>Cytophagia</taxon>
        <taxon>Cytophagales</taxon>
        <taxon>Cyclobacteriaceae</taxon>
        <taxon>Belliella</taxon>
    </lineage>
</organism>
<evidence type="ECO:0000256" key="1">
    <source>
        <dbReference type="SAM" id="Phobius"/>
    </source>
</evidence>
<proteinExistence type="predicted"/>
<keyword evidence="1" id="KW-0812">Transmembrane</keyword>
<keyword evidence="1" id="KW-1133">Transmembrane helix</keyword>
<feature type="transmembrane region" description="Helical" evidence="1">
    <location>
        <begin position="651"/>
        <end position="671"/>
    </location>
</feature>
<keyword evidence="3" id="KW-1185">Reference proteome</keyword>
<dbReference type="RefSeq" id="WP_241410086.1">
    <property type="nucleotide sequence ID" value="NZ_JAKZGO010000002.1"/>
</dbReference>
<reference evidence="2" key="1">
    <citation type="submission" date="2022-03" db="EMBL/GenBank/DDBJ databases">
        <title>De novo assembled genomes of Belliella spp. (Cyclobacteriaceae) strains.</title>
        <authorList>
            <person name="Szabo A."/>
            <person name="Korponai K."/>
            <person name="Felfoldi T."/>
        </authorList>
    </citation>
    <scope>NUCLEOTIDE SEQUENCE</scope>
    <source>
        <strain evidence="2">DSM 111903</strain>
    </source>
</reference>
<evidence type="ECO:0000313" key="2">
    <source>
        <dbReference type="EMBL" id="MCH7412504.1"/>
    </source>
</evidence>